<proteinExistence type="predicted"/>
<comment type="caution">
    <text evidence="2">The sequence shown here is derived from an EMBL/GenBank/DDBJ whole genome shotgun (WGS) entry which is preliminary data.</text>
</comment>
<dbReference type="Proteomes" id="UP001066276">
    <property type="component" value="Chromosome 7"/>
</dbReference>
<evidence type="ECO:0000256" key="1">
    <source>
        <dbReference type="SAM" id="MobiDB-lite"/>
    </source>
</evidence>
<feature type="region of interest" description="Disordered" evidence="1">
    <location>
        <begin position="198"/>
        <end position="217"/>
    </location>
</feature>
<keyword evidence="3" id="KW-1185">Reference proteome</keyword>
<gene>
    <name evidence="2" type="ORF">NDU88_007371</name>
</gene>
<name>A0AAV7PLM9_PLEWA</name>
<dbReference type="EMBL" id="JANPWB010000011">
    <property type="protein sequence ID" value="KAJ1129000.1"/>
    <property type="molecule type" value="Genomic_DNA"/>
</dbReference>
<sequence>MASLLAVTSGSIYSAGFQPCQAKVFLVAGFVKGHLGASCLEYRCTQLALLSPLHLCCTVVASSYPPTRHWHPTTHPRPQLSRDGRAAGRAADAGGVPREAAGVGLGRAARFRGTERHRGLPVEASGRKGRPPTPPPLSSPPPLRPKTPGSGRGLAADTNVCLSEEVRVPGWVGAYGGSATFQQEPPLLHQGPLKTCRTPQPWSQMTRSGSNGRRQDMTGCSLARCAESWPRFRRRMEGSGSGWSNWEHLSLVARASWGPAPFDRTRAY</sequence>
<protein>
    <submittedName>
        <fullName evidence="2">Uncharacterized protein</fullName>
    </submittedName>
</protein>
<dbReference type="AlphaFoldDB" id="A0AAV7PLM9"/>
<reference evidence="2" key="1">
    <citation type="journal article" date="2022" name="bioRxiv">
        <title>Sequencing and chromosome-scale assembly of the giantPleurodeles waltlgenome.</title>
        <authorList>
            <person name="Brown T."/>
            <person name="Elewa A."/>
            <person name="Iarovenko S."/>
            <person name="Subramanian E."/>
            <person name="Araus A.J."/>
            <person name="Petzold A."/>
            <person name="Susuki M."/>
            <person name="Suzuki K.-i.T."/>
            <person name="Hayashi T."/>
            <person name="Toyoda A."/>
            <person name="Oliveira C."/>
            <person name="Osipova E."/>
            <person name="Leigh N.D."/>
            <person name="Simon A."/>
            <person name="Yun M.H."/>
        </authorList>
    </citation>
    <scope>NUCLEOTIDE SEQUENCE</scope>
    <source>
        <strain evidence="2">20211129_DDA</strain>
        <tissue evidence="2">Liver</tissue>
    </source>
</reference>
<evidence type="ECO:0000313" key="3">
    <source>
        <dbReference type="Proteomes" id="UP001066276"/>
    </source>
</evidence>
<organism evidence="2 3">
    <name type="scientific">Pleurodeles waltl</name>
    <name type="common">Iberian ribbed newt</name>
    <dbReference type="NCBI Taxonomy" id="8319"/>
    <lineage>
        <taxon>Eukaryota</taxon>
        <taxon>Metazoa</taxon>
        <taxon>Chordata</taxon>
        <taxon>Craniata</taxon>
        <taxon>Vertebrata</taxon>
        <taxon>Euteleostomi</taxon>
        <taxon>Amphibia</taxon>
        <taxon>Batrachia</taxon>
        <taxon>Caudata</taxon>
        <taxon>Salamandroidea</taxon>
        <taxon>Salamandridae</taxon>
        <taxon>Pleurodelinae</taxon>
        <taxon>Pleurodeles</taxon>
    </lineage>
</organism>
<feature type="compositionally biased region" description="Polar residues" evidence="1">
    <location>
        <begin position="198"/>
        <end position="212"/>
    </location>
</feature>
<evidence type="ECO:0000313" key="2">
    <source>
        <dbReference type="EMBL" id="KAJ1129000.1"/>
    </source>
</evidence>
<feature type="region of interest" description="Disordered" evidence="1">
    <location>
        <begin position="68"/>
        <end position="155"/>
    </location>
</feature>
<accession>A0AAV7PLM9</accession>
<feature type="compositionally biased region" description="Pro residues" evidence="1">
    <location>
        <begin position="131"/>
        <end position="145"/>
    </location>
</feature>